<sequence length="360" mass="40240">MRREAIDPEGDIILLLVDTESEIRELQVSSLILKAASSRLRDVINRRDSTIAPPDNDVDAISSVRAKRRMSNVPVVGEEDATGFRLLCLILHYRFTKIERTATTVPDMLKMAITADKYCCVPAVRYFVQVWFSNLKPEAMLANTSESLALLSFLNDGRNFAEFTKMLIQDFGTYELPEKDRAPQLEELQSIIDTKRSSLYGALQFEVDRTVKELAMALLRPSTSHKVREPYTVHGSPVRHRPSHSTNNVCAYSRHVWSSYIQMLVDADLWPAVQTEQPLVKAVASIQVLRMPVVSAAVPQCGNCPLDTASGDLTLSEKAVAEAILAMKAWAEKAVEGVCLKCYKEGGMYMPICRFASHKT</sequence>
<evidence type="ECO:0000313" key="1">
    <source>
        <dbReference type="EMBL" id="KAH9827731.1"/>
    </source>
</evidence>
<reference evidence="1 2" key="1">
    <citation type="journal article" date="2018" name="IMA Fungus">
        <title>IMA Genome-F 10: Nine draft genome sequences of Claviceps purpurea s.lat., including C. arundinis, C. humidiphila, and C. cf. spartinae, pseudomolecules for the pitch canker pathogen Fusarium circinatum, draft genome of Davidsoniella eucalypti, Grosmannia galeiformis, Quambalaria eucalypti, and Teratosphaeria destructans.</title>
        <authorList>
            <person name="Wingfield B.D."/>
            <person name="Liu M."/>
            <person name="Nguyen H.D."/>
            <person name="Lane F.A."/>
            <person name="Morgan S.W."/>
            <person name="De Vos L."/>
            <person name="Wilken P.M."/>
            <person name="Duong T.A."/>
            <person name="Aylward J."/>
            <person name="Coetzee M.P."/>
            <person name="Dadej K."/>
            <person name="De Beer Z.W."/>
            <person name="Findlay W."/>
            <person name="Havenga M."/>
            <person name="Kolarik M."/>
            <person name="Menzies J.G."/>
            <person name="Naidoo K."/>
            <person name="Pochopski O."/>
            <person name="Shoukouhi P."/>
            <person name="Santana Q.C."/>
            <person name="Seifert K.A."/>
            <person name="Soal N."/>
            <person name="Steenkamp E.T."/>
            <person name="Tatham C.T."/>
            <person name="van der Nest M.A."/>
            <person name="Wingfield M.J."/>
        </authorList>
    </citation>
    <scope>NUCLEOTIDE SEQUENCE [LARGE SCALE GENOMIC DNA]</scope>
    <source>
        <strain evidence="1">CMW44962</strain>
    </source>
</reference>
<dbReference type="EMBL" id="RIBY02001864">
    <property type="protein sequence ID" value="KAH9827731.1"/>
    <property type="molecule type" value="Genomic_DNA"/>
</dbReference>
<evidence type="ECO:0000313" key="2">
    <source>
        <dbReference type="Proteomes" id="UP001138500"/>
    </source>
</evidence>
<comment type="caution">
    <text evidence="1">The sequence shown here is derived from an EMBL/GenBank/DDBJ whole genome shotgun (WGS) entry which is preliminary data.</text>
</comment>
<dbReference type="Proteomes" id="UP001138500">
    <property type="component" value="Unassembled WGS sequence"/>
</dbReference>
<name>A0A9W7SS19_9PEZI</name>
<gene>
    <name evidence="1" type="ORF">Tdes44962_MAKER09661</name>
</gene>
<organism evidence="1 2">
    <name type="scientific">Teratosphaeria destructans</name>
    <dbReference type="NCBI Taxonomy" id="418781"/>
    <lineage>
        <taxon>Eukaryota</taxon>
        <taxon>Fungi</taxon>
        <taxon>Dikarya</taxon>
        <taxon>Ascomycota</taxon>
        <taxon>Pezizomycotina</taxon>
        <taxon>Dothideomycetes</taxon>
        <taxon>Dothideomycetidae</taxon>
        <taxon>Mycosphaerellales</taxon>
        <taxon>Teratosphaeriaceae</taxon>
        <taxon>Teratosphaeria</taxon>
    </lineage>
</organism>
<accession>A0A9W7SS19</accession>
<proteinExistence type="predicted"/>
<keyword evidence="2" id="KW-1185">Reference proteome</keyword>
<dbReference type="OrthoDB" id="5275938at2759"/>
<protein>
    <submittedName>
        <fullName evidence="1">Btb poz protein</fullName>
    </submittedName>
</protein>
<reference evidence="1 2" key="2">
    <citation type="journal article" date="2021" name="Curr. Genet.">
        <title>Genetic response to nitrogen starvation in the aggressive Eucalyptus foliar pathogen Teratosphaeria destructans.</title>
        <authorList>
            <person name="Havenga M."/>
            <person name="Wingfield B.D."/>
            <person name="Wingfield M.J."/>
            <person name="Dreyer L.L."/>
            <person name="Roets F."/>
            <person name="Aylward J."/>
        </authorList>
    </citation>
    <scope>NUCLEOTIDE SEQUENCE [LARGE SCALE GENOMIC DNA]</scope>
    <source>
        <strain evidence="1">CMW44962</strain>
    </source>
</reference>
<dbReference type="AlphaFoldDB" id="A0A9W7SS19"/>